<accession>A0AA90P2K5</accession>
<evidence type="ECO:0000313" key="2">
    <source>
        <dbReference type="Proteomes" id="UP001178148"/>
    </source>
</evidence>
<organism evidence="1 2">
    <name type="scientific">Candidatus Endonucleibacter bathymodioli</name>
    <dbReference type="NCBI Taxonomy" id="539814"/>
    <lineage>
        <taxon>Bacteria</taxon>
        <taxon>Pseudomonadati</taxon>
        <taxon>Pseudomonadota</taxon>
        <taxon>Gammaproteobacteria</taxon>
        <taxon>Oceanospirillales</taxon>
        <taxon>Endozoicomonadaceae</taxon>
        <taxon>Candidatus Endonucleibacter</taxon>
    </lineage>
</organism>
<gene>
    <name evidence="1" type="ORF">QS748_12500</name>
</gene>
<dbReference type="AlphaFoldDB" id="A0AA90P2K5"/>
<name>A0AA90P2K5_9GAMM</name>
<evidence type="ECO:0000313" key="1">
    <source>
        <dbReference type="EMBL" id="MDP0589946.1"/>
    </source>
</evidence>
<dbReference type="Proteomes" id="UP001178148">
    <property type="component" value="Unassembled WGS sequence"/>
</dbReference>
<proteinExistence type="predicted"/>
<comment type="caution">
    <text evidence="1">The sequence shown here is derived from an EMBL/GenBank/DDBJ whole genome shotgun (WGS) entry which is preliminary data.</text>
</comment>
<keyword evidence="2" id="KW-1185">Reference proteome</keyword>
<sequence length="531" mass="58717">MAGVEPTPIGEVLKKYQDLPQGGAAKPGVDSAGRMVDINLEAKAVFNLQELPDLSRKGIFSRNISLIGKMKILANIAVNRFTSWARGRPTKEQQSYLSALFYKATGSVLQDGKAGGIFDMTAKVPINTDDAAGLTMMVQFGLAEFLPSKEDQLAVRFKRPKNNKALENSAVELLSQSRKDRLKMEAHSFLTLKFPDVDEKDHINLAEGKMRSSAGDVIKSMTAEPVCLGDIFSLVSDFNSWLSIRYIFDGKTAVQAANEFDKIFDDVSIKKHFTGISSVPSFLLRAAPEMLKAELSDDANPKTKRVKASAPLLILWLANRLGKEVVQGERSEKEDVRERDDNEVGEIKKAIENLGDRGMELTQIKDHMDRQSVDENVKTTAEKVIQSLAADPFRLEMFFDQVADFNLWLSMRNMIDGKSGIQAGDVLNEFDKLFYDVSMLKTLVGKSSLDPLSLRAKAQVLDTKLSEDAGLKAKRIKDSAPLLISWLTDRLDSAEVQESVDKQVAKECSGEEIAEVKQAFAQLDASNVAKD</sequence>
<protein>
    <submittedName>
        <fullName evidence="1">Uncharacterized protein</fullName>
    </submittedName>
</protein>
<reference evidence="1 2" key="1">
    <citation type="journal article" date="2023" name="bioRxiv">
        <title>An intranuclear bacterial parasite of deep-sea mussels expresses apoptosis inhibitors acquired from its host.</title>
        <authorList>
            <person name="Gonzalez Porras M.A."/>
            <person name="Assie A."/>
            <person name="Tietjen M."/>
            <person name="Violette M."/>
            <person name="Kleiner M."/>
            <person name="Gruber-Vodicka H."/>
            <person name="Dubilier N."/>
            <person name="Leisch N."/>
        </authorList>
    </citation>
    <scope>NUCLEOTIDE SEQUENCE [LARGE SCALE GENOMIC DNA]</scope>
    <source>
        <strain evidence="1">IAP13</strain>
    </source>
</reference>
<dbReference type="EMBL" id="JASXSV010000025">
    <property type="protein sequence ID" value="MDP0589946.1"/>
    <property type="molecule type" value="Genomic_DNA"/>
</dbReference>